<protein>
    <submittedName>
        <fullName evidence="2">Uncharacterized protein</fullName>
    </submittedName>
</protein>
<dbReference type="Proteomes" id="UP001163739">
    <property type="component" value="Chromosome"/>
</dbReference>
<evidence type="ECO:0000256" key="1">
    <source>
        <dbReference type="SAM" id="MobiDB-lite"/>
    </source>
</evidence>
<feature type="compositionally biased region" description="Basic and acidic residues" evidence="1">
    <location>
        <begin position="177"/>
        <end position="194"/>
    </location>
</feature>
<dbReference type="EMBL" id="CP100390">
    <property type="protein sequence ID" value="UZE96133.1"/>
    <property type="molecule type" value="Genomic_DNA"/>
</dbReference>
<name>A0ABY6N1Z7_9ALTE</name>
<evidence type="ECO:0000313" key="2">
    <source>
        <dbReference type="EMBL" id="UZE96133.1"/>
    </source>
</evidence>
<proteinExistence type="predicted"/>
<feature type="region of interest" description="Disordered" evidence="1">
    <location>
        <begin position="155"/>
        <end position="194"/>
    </location>
</feature>
<sequence>MAIYDHKYGDLPYYRVFRAWGGTEYQEYVRIKRSRKAAYSKAKAIDEKLAERQKAYYTAQAYTKEFHMRPDGRIRGVRRITVRRKGRNPTEVFELRINIPWEDEIRRTTLSIDVHGVEKAFNMAVEKVAEWYGLANDSDAKKAMKASLPVYQLQTDAPSKTEQTDDASGKKAASKKVGREQTESEKESSAVQKAKDEIGSFAERLLGDIKKFTGGKK</sequence>
<reference evidence="2" key="1">
    <citation type="submission" date="2022-06" db="EMBL/GenBank/DDBJ databases">
        <title>Alkalimarinus sp. nov., isolated from gut of a Alitta virens.</title>
        <authorList>
            <person name="Yang A.I."/>
            <person name="Shin N.-R."/>
        </authorList>
    </citation>
    <scope>NUCLEOTIDE SEQUENCE</scope>
    <source>
        <strain evidence="2">A2M4</strain>
    </source>
</reference>
<accession>A0ABY6N1Z7</accession>
<organism evidence="2 3">
    <name type="scientific">Alkalimarinus alittae</name>
    <dbReference type="NCBI Taxonomy" id="2961619"/>
    <lineage>
        <taxon>Bacteria</taxon>
        <taxon>Pseudomonadati</taxon>
        <taxon>Pseudomonadota</taxon>
        <taxon>Gammaproteobacteria</taxon>
        <taxon>Alteromonadales</taxon>
        <taxon>Alteromonadaceae</taxon>
        <taxon>Alkalimarinus</taxon>
    </lineage>
</organism>
<evidence type="ECO:0000313" key="3">
    <source>
        <dbReference type="Proteomes" id="UP001163739"/>
    </source>
</evidence>
<keyword evidence="3" id="KW-1185">Reference proteome</keyword>
<dbReference type="RefSeq" id="WP_265047620.1">
    <property type="nucleotide sequence ID" value="NZ_CP100390.1"/>
</dbReference>
<gene>
    <name evidence="2" type="ORF">NKI27_19125</name>
</gene>